<proteinExistence type="predicted"/>
<dbReference type="EMBL" id="JAQQWI010000007">
    <property type="protein sequence ID" value="KAK8029291.1"/>
    <property type="molecule type" value="Genomic_DNA"/>
</dbReference>
<protein>
    <submittedName>
        <fullName evidence="2">Uncharacterized protein</fullName>
    </submittedName>
</protein>
<evidence type="ECO:0000256" key="1">
    <source>
        <dbReference type="SAM" id="SignalP"/>
    </source>
</evidence>
<sequence length="196" mass="20863">MLSRIFFLFTGLAAALPGMQLTATPPADVTISKMIWRGQIEEGGPEMSFNGTIQEVVAQIKQVKPDFSLNRTSSASNHLSGKSDGHEVECWTGGSGTADVNYINDGIDYLHGISGNCGVSAGNAGTCARISCSYNSGIWLCSNDGQEVLWSCHALGDIAQNDCFSCQGGDGNNAWCQGREKWDANNFHVDVGSDKC</sequence>
<gene>
    <name evidence="2" type="ORF">PG991_006347</name>
</gene>
<dbReference type="PANTHER" id="PTHR35605">
    <property type="entry name" value="ECP2 EFFECTOR PROTEIN DOMAIN-CONTAINING PROTEIN-RELATED"/>
    <property type="match status" value="1"/>
</dbReference>
<dbReference type="Proteomes" id="UP001396898">
    <property type="component" value="Unassembled WGS sequence"/>
</dbReference>
<evidence type="ECO:0000313" key="2">
    <source>
        <dbReference type="EMBL" id="KAK8029291.1"/>
    </source>
</evidence>
<feature type="chain" id="PRO_5046616689" evidence="1">
    <location>
        <begin position="16"/>
        <end position="196"/>
    </location>
</feature>
<keyword evidence="1" id="KW-0732">Signal</keyword>
<dbReference type="PANTHER" id="PTHR35605:SF1">
    <property type="entry name" value="ECP2 EFFECTOR PROTEIN DOMAIN-CONTAINING PROTEIN-RELATED"/>
    <property type="match status" value="1"/>
</dbReference>
<reference evidence="2 3" key="1">
    <citation type="submission" date="2023-01" db="EMBL/GenBank/DDBJ databases">
        <title>Analysis of 21 Apiospora genomes using comparative genomics revels a genus with tremendous synthesis potential of carbohydrate active enzymes and secondary metabolites.</title>
        <authorList>
            <person name="Sorensen T."/>
        </authorList>
    </citation>
    <scope>NUCLEOTIDE SEQUENCE [LARGE SCALE GENOMIC DNA]</scope>
    <source>
        <strain evidence="2 3">CBS 20057</strain>
    </source>
</reference>
<feature type="signal peptide" evidence="1">
    <location>
        <begin position="1"/>
        <end position="15"/>
    </location>
</feature>
<name>A0ABR1SBQ3_9PEZI</name>
<comment type="caution">
    <text evidence="2">The sequence shown here is derived from an EMBL/GenBank/DDBJ whole genome shotgun (WGS) entry which is preliminary data.</text>
</comment>
<organism evidence="2 3">
    <name type="scientific">Apiospora marii</name>
    <dbReference type="NCBI Taxonomy" id="335849"/>
    <lineage>
        <taxon>Eukaryota</taxon>
        <taxon>Fungi</taxon>
        <taxon>Dikarya</taxon>
        <taxon>Ascomycota</taxon>
        <taxon>Pezizomycotina</taxon>
        <taxon>Sordariomycetes</taxon>
        <taxon>Xylariomycetidae</taxon>
        <taxon>Amphisphaeriales</taxon>
        <taxon>Apiosporaceae</taxon>
        <taxon>Apiospora</taxon>
    </lineage>
</organism>
<evidence type="ECO:0000313" key="3">
    <source>
        <dbReference type="Proteomes" id="UP001396898"/>
    </source>
</evidence>
<keyword evidence="3" id="KW-1185">Reference proteome</keyword>
<accession>A0ABR1SBQ3</accession>